<gene>
    <name evidence="2" type="ORF">PVAP13_4NG211311</name>
</gene>
<organism evidence="2 3">
    <name type="scientific">Panicum virgatum</name>
    <name type="common">Blackwell switchgrass</name>
    <dbReference type="NCBI Taxonomy" id="38727"/>
    <lineage>
        <taxon>Eukaryota</taxon>
        <taxon>Viridiplantae</taxon>
        <taxon>Streptophyta</taxon>
        <taxon>Embryophyta</taxon>
        <taxon>Tracheophyta</taxon>
        <taxon>Spermatophyta</taxon>
        <taxon>Magnoliopsida</taxon>
        <taxon>Liliopsida</taxon>
        <taxon>Poales</taxon>
        <taxon>Poaceae</taxon>
        <taxon>PACMAD clade</taxon>
        <taxon>Panicoideae</taxon>
        <taxon>Panicodae</taxon>
        <taxon>Paniceae</taxon>
        <taxon>Panicinae</taxon>
        <taxon>Panicum</taxon>
        <taxon>Panicum sect. Hiantes</taxon>
    </lineage>
</organism>
<sequence>MEIGSFSLDLLMSSLLEEVNWGSNQFATMWFYDKRIGEDVRLDNEIQKIGMFEMYKSEMSCVIVVGIFDKALVESHIEHEFNDLTPFPKPTQQPEPTQQPKPTEQPEPKPVDASIPDPFDNEEYVGVDDEHMYMPTPPAQPTAPTQPADNEQDDGSNPKQTI</sequence>
<comment type="caution">
    <text evidence="2">The sequence shown here is derived from an EMBL/GenBank/DDBJ whole genome shotgun (WGS) entry which is preliminary data.</text>
</comment>
<dbReference type="Proteomes" id="UP000823388">
    <property type="component" value="Chromosome 4N"/>
</dbReference>
<keyword evidence="3" id="KW-1185">Reference proteome</keyword>
<dbReference type="AlphaFoldDB" id="A0A8T0T5E0"/>
<proteinExistence type="predicted"/>
<feature type="region of interest" description="Disordered" evidence="1">
    <location>
        <begin position="82"/>
        <end position="162"/>
    </location>
</feature>
<name>A0A8T0T5E0_PANVG</name>
<reference evidence="2" key="1">
    <citation type="submission" date="2020-05" db="EMBL/GenBank/DDBJ databases">
        <title>WGS assembly of Panicum virgatum.</title>
        <authorList>
            <person name="Lovell J.T."/>
            <person name="Jenkins J."/>
            <person name="Shu S."/>
            <person name="Juenger T.E."/>
            <person name="Schmutz J."/>
        </authorList>
    </citation>
    <scope>NUCLEOTIDE SEQUENCE</scope>
    <source>
        <strain evidence="2">AP13</strain>
    </source>
</reference>
<evidence type="ECO:0000313" key="2">
    <source>
        <dbReference type="EMBL" id="KAG2606240.1"/>
    </source>
</evidence>
<evidence type="ECO:0000256" key="1">
    <source>
        <dbReference type="SAM" id="MobiDB-lite"/>
    </source>
</evidence>
<protein>
    <submittedName>
        <fullName evidence="2">Uncharacterized protein</fullName>
    </submittedName>
</protein>
<dbReference type="EMBL" id="CM029044">
    <property type="protein sequence ID" value="KAG2606240.1"/>
    <property type="molecule type" value="Genomic_DNA"/>
</dbReference>
<evidence type="ECO:0000313" key="3">
    <source>
        <dbReference type="Proteomes" id="UP000823388"/>
    </source>
</evidence>
<feature type="compositionally biased region" description="Pro residues" evidence="1">
    <location>
        <begin position="87"/>
        <end position="103"/>
    </location>
</feature>
<accession>A0A8T0T5E0</accession>